<name>A0A7R9Q3T3_9ACAR</name>
<gene>
    <name evidence="11" type="ORF">OSB1V03_LOCUS11791</name>
</gene>
<dbReference type="InterPro" id="IPR002018">
    <property type="entry name" value="CarbesteraseB"/>
</dbReference>
<dbReference type="GO" id="GO:0005886">
    <property type="term" value="C:plasma membrane"/>
    <property type="evidence" value="ECO:0007669"/>
    <property type="project" value="TreeGrafter"/>
</dbReference>
<proteinExistence type="inferred from homology"/>
<keyword evidence="6" id="KW-0325">Glycoprotein</keyword>
<evidence type="ECO:0000256" key="7">
    <source>
        <dbReference type="ARBA" id="ARBA00048484"/>
    </source>
</evidence>
<dbReference type="InterPro" id="IPR019819">
    <property type="entry name" value="Carboxylesterase_B_CS"/>
</dbReference>
<reference evidence="11" key="1">
    <citation type="submission" date="2020-11" db="EMBL/GenBank/DDBJ databases">
        <authorList>
            <person name="Tran Van P."/>
        </authorList>
    </citation>
    <scope>NUCLEOTIDE SEQUENCE</scope>
</reference>
<evidence type="ECO:0000256" key="2">
    <source>
        <dbReference type="ARBA" id="ARBA00022487"/>
    </source>
</evidence>
<comment type="similarity">
    <text evidence="1 9">Belongs to the type-B carboxylesterase/lipase family.</text>
</comment>
<organism evidence="11">
    <name type="scientific">Medioppia subpectinata</name>
    <dbReference type="NCBI Taxonomy" id="1979941"/>
    <lineage>
        <taxon>Eukaryota</taxon>
        <taxon>Metazoa</taxon>
        <taxon>Ecdysozoa</taxon>
        <taxon>Arthropoda</taxon>
        <taxon>Chelicerata</taxon>
        <taxon>Arachnida</taxon>
        <taxon>Acari</taxon>
        <taxon>Acariformes</taxon>
        <taxon>Sarcoptiformes</taxon>
        <taxon>Oribatida</taxon>
        <taxon>Brachypylina</taxon>
        <taxon>Oppioidea</taxon>
        <taxon>Oppiidae</taxon>
        <taxon>Medioppia</taxon>
    </lineage>
</organism>
<dbReference type="AlphaFoldDB" id="A0A7R9Q3T3"/>
<evidence type="ECO:0000256" key="1">
    <source>
        <dbReference type="ARBA" id="ARBA00005964"/>
    </source>
</evidence>
<accession>A0A7R9Q3T3</accession>
<keyword evidence="5" id="KW-1015">Disulfide bond</keyword>
<evidence type="ECO:0000259" key="10">
    <source>
        <dbReference type="Pfam" id="PF00135"/>
    </source>
</evidence>
<dbReference type="GO" id="GO:0006581">
    <property type="term" value="P:acetylcholine catabolic process"/>
    <property type="evidence" value="ECO:0007669"/>
    <property type="project" value="TreeGrafter"/>
</dbReference>
<dbReference type="PRINTS" id="PR00878">
    <property type="entry name" value="CHOLNESTRASE"/>
</dbReference>
<dbReference type="Gene3D" id="3.40.50.1820">
    <property type="entry name" value="alpha/beta hydrolase"/>
    <property type="match status" value="1"/>
</dbReference>
<protein>
    <recommendedName>
        <fullName evidence="9">Carboxylic ester hydrolase</fullName>
        <ecNumber evidence="9">3.1.1.-</ecNumber>
    </recommendedName>
</protein>
<dbReference type="EMBL" id="OC863955">
    <property type="protein sequence ID" value="CAD7631382.1"/>
    <property type="molecule type" value="Genomic_DNA"/>
</dbReference>
<sequence length="457" mass="50912">MVFLGQIRGSDAFIEEENKTISVFKGIPFARPPIGDLRFKTALPAQPWSGVWDATNARSSCMQPEADNINEDCLFLNVYVPHNQYNNDTKYMKKSVMFWIYGGSFITGSIFSDQFNATYLSAVGDVIVVEANYRLSAFGFLYDGSEEAAGNQAFTDLITALKFVEQNIEFFGGDPDSVTIFGESAGSMTVSALILMKDQNLFSRAIMQSGSVDSYLGSETKELALIKAQELAKQLNCFDILNDKINISCLRAADPKQMTTICNNMRFNNQFFTPIFGDKLLPIKPSIALEKGEFRKNISLLFGTCNDEGSGFVSNLGFSELSASSPDDSLNLSKARLLIQLIFQVMKVSYAKDIVDFYTKHLTDADGVKLKHAVANAFGDYHLTCPTIKFGSKLSTNSRAYAYKLTFTTRDNWTGVQHGDDIRYVFGDSLRQPSAYSLNERHLAKTFIQKTATSFRR</sequence>
<dbReference type="EMBL" id="CAJPIZ010009380">
    <property type="protein sequence ID" value="CAG2111812.1"/>
    <property type="molecule type" value="Genomic_DNA"/>
</dbReference>
<keyword evidence="4" id="KW-0531">Neurotransmitter degradation</keyword>
<dbReference type="GO" id="GO:0019695">
    <property type="term" value="P:choline metabolic process"/>
    <property type="evidence" value="ECO:0007669"/>
    <property type="project" value="TreeGrafter"/>
</dbReference>
<evidence type="ECO:0000256" key="6">
    <source>
        <dbReference type="ARBA" id="ARBA00023180"/>
    </source>
</evidence>
<feature type="active site" description="Charge relay system" evidence="8">
    <location>
        <position position="418"/>
    </location>
</feature>
<dbReference type="EC" id="3.1.1.-" evidence="9"/>
<evidence type="ECO:0000313" key="11">
    <source>
        <dbReference type="EMBL" id="CAD7631382.1"/>
    </source>
</evidence>
<dbReference type="InterPro" id="IPR019826">
    <property type="entry name" value="Carboxylesterase_B_AS"/>
</dbReference>
<evidence type="ECO:0000256" key="5">
    <source>
        <dbReference type="ARBA" id="ARBA00023157"/>
    </source>
</evidence>
<dbReference type="PANTHER" id="PTHR43918:SF4">
    <property type="entry name" value="CARBOXYLIC ESTER HYDROLASE"/>
    <property type="match status" value="1"/>
</dbReference>
<dbReference type="OrthoDB" id="408631at2759"/>
<dbReference type="GO" id="GO:0003990">
    <property type="term" value="F:acetylcholinesterase activity"/>
    <property type="evidence" value="ECO:0007669"/>
    <property type="project" value="UniProtKB-EC"/>
</dbReference>
<dbReference type="SUPFAM" id="SSF53474">
    <property type="entry name" value="alpha/beta-Hydrolases"/>
    <property type="match status" value="1"/>
</dbReference>
<dbReference type="InterPro" id="IPR029058">
    <property type="entry name" value="AB_hydrolase_fold"/>
</dbReference>
<keyword evidence="3 9" id="KW-0378">Hydrolase</keyword>
<dbReference type="GO" id="GO:0005615">
    <property type="term" value="C:extracellular space"/>
    <property type="evidence" value="ECO:0007669"/>
    <property type="project" value="TreeGrafter"/>
</dbReference>
<comment type="catalytic activity">
    <reaction evidence="7">
        <text>acetylcholine + H2O = choline + acetate + H(+)</text>
        <dbReference type="Rhea" id="RHEA:17561"/>
        <dbReference type="ChEBI" id="CHEBI:15354"/>
        <dbReference type="ChEBI" id="CHEBI:15355"/>
        <dbReference type="ChEBI" id="CHEBI:15377"/>
        <dbReference type="ChEBI" id="CHEBI:15378"/>
        <dbReference type="ChEBI" id="CHEBI:30089"/>
        <dbReference type="EC" id="3.1.1.7"/>
    </reaction>
</comment>
<keyword evidence="12" id="KW-1185">Reference proteome</keyword>
<dbReference type="InterPro" id="IPR050654">
    <property type="entry name" value="AChE-related_enzymes"/>
</dbReference>
<evidence type="ECO:0000256" key="4">
    <source>
        <dbReference type="ARBA" id="ARBA00022867"/>
    </source>
</evidence>
<evidence type="ECO:0000256" key="8">
    <source>
        <dbReference type="PIRSR" id="PIRSR600997-1"/>
    </source>
</evidence>
<dbReference type="Pfam" id="PF00135">
    <property type="entry name" value="COesterase"/>
    <property type="match status" value="1"/>
</dbReference>
<dbReference type="Proteomes" id="UP000759131">
    <property type="component" value="Unassembled WGS sequence"/>
</dbReference>
<dbReference type="PROSITE" id="PS00941">
    <property type="entry name" value="CARBOXYLESTERASE_B_2"/>
    <property type="match status" value="1"/>
</dbReference>
<evidence type="ECO:0000256" key="9">
    <source>
        <dbReference type="RuleBase" id="RU361235"/>
    </source>
</evidence>
<dbReference type="PANTHER" id="PTHR43918">
    <property type="entry name" value="ACETYLCHOLINESTERASE"/>
    <property type="match status" value="1"/>
</dbReference>
<dbReference type="PROSITE" id="PS00122">
    <property type="entry name" value="CARBOXYLESTERASE_B_1"/>
    <property type="match status" value="1"/>
</dbReference>
<feature type="active site" description="Acyl-ester intermediate" evidence="8">
    <location>
        <position position="184"/>
    </location>
</feature>
<evidence type="ECO:0000256" key="3">
    <source>
        <dbReference type="ARBA" id="ARBA00022801"/>
    </source>
</evidence>
<feature type="active site" description="Charge relay system" evidence="8">
    <location>
        <position position="308"/>
    </location>
</feature>
<evidence type="ECO:0000313" key="12">
    <source>
        <dbReference type="Proteomes" id="UP000759131"/>
    </source>
</evidence>
<keyword evidence="2" id="KW-0719">Serine esterase</keyword>
<feature type="domain" description="Carboxylesterase type B" evidence="10">
    <location>
        <begin position="4"/>
        <end position="449"/>
    </location>
</feature>
<dbReference type="InterPro" id="IPR000997">
    <property type="entry name" value="Cholinesterase"/>
</dbReference>